<protein>
    <recommendedName>
        <fullName evidence="3">Transcription factor Iwr1 domain-containing protein</fullName>
    </recommendedName>
</protein>
<feature type="compositionally biased region" description="Acidic residues" evidence="2">
    <location>
        <begin position="255"/>
        <end position="272"/>
    </location>
</feature>
<gene>
    <name evidence="4" type="ORF">RCOM_1710590</name>
</gene>
<evidence type="ECO:0000256" key="2">
    <source>
        <dbReference type="SAM" id="MobiDB-lite"/>
    </source>
</evidence>
<organism evidence="4 5">
    <name type="scientific">Ricinus communis</name>
    <name type="common">Castor bean</name>
    <dbReference type="NCBI Taxonomy" id="3988"/>
    <lineage>
        <taxon>Eukaryota</taxon>
        <taxon>Viridiplantae</taxon>
        <taxon>Streptophyta</taxon>
        <taxon>Embryophyta</taxon>
        <taxon>Tracheophyta</taxon>
        <taxon>Spermatophyta</taxon>
        <taxon>Magnoliopsida</taxon>
        <taxon>eudicotyledons</taxon>
        <taxon>Gunneridae</taxon>
        <taxon>Pentapetalae</taxon>
        <taxon>rosids</taxon>
        <taxon>fabids</taxon>
        <taxon>Malpighiales</taxon>
        <taxon>Euphorbiaceae</taxon>
        <taxon>Acalyphoideae</taxon>
        <taxon>Acalypheae</taxon>
        <taxon>Ricinus</taxon>
    </lineage>
</organism>
<dbReference type="Proteomes" id="UP000008311">
    <property type="component" value="Unassembled WGS sequence"/>
</dbReference>
<sequence>MASMGESSSTPKCTTIEKPLVVRVKRKSSQFRLDALWLEINERPSKRPLFDFQKLSISDDSAHKKVEESKTKKVFVHHITTVSSSDVITDILQSFVPSSAEAIPKSEERKQTFKKDNKQEQLLSKARQSQEISAQNARFEQIWRSRRGNKEASDDRALHDMCHFYDVVRVDVGGRSTVMQEQEVMSLEDQKILSSYLPLLREFIPSAAADIECDINNCMSKPDDYVYDYYTVRDDMGMGDEDSLSPFPLVQVEDEDFYDGPDDESEYESEDSNAEHHPRNDYPDEASEEEDEEEIEASSNESEEHDDTSTGSSEFEECLHGLSEDAVPSHEDGLYDDDDDDAFYYEDDDDFEHDDEDVGENWR</sequence>
<dbReference type="InParanoid" id="B9S281"/>
<dbReference type="FunCoup" id="B9S281">
    <property type="interactions" value="532"/>
</dbReference>
<proteinExistence type="inferred from homology"/>
<evidence type="ECO:0000313" key="4">
    <source>
        <dbReference type="EMBL" id="EEF42289.1"/>
    </source>
</evidence>
<dbReference type="OrthoDB" id="6255506at2759"/>
<feature type="compositionally biased region" description="Acidic residues" evidence="2">
    <location>
        <begin position="283"/>
        <end position="306"/>
    </location>
</feature>
<dbReference type="Pfam" id="PF08574">
    <property type="entry name" value="Iwr1"/>
    <property type="match status" value="1"/>
</dbReference>
<feature type="compositionally biased region" description="Basic and acidic residues" evidence="2">
    <location>
        <begin position="273"/>
        <end position="282"/>
    </location>
</feature>
<feature type="domain" description="Transcription factor Iwr1" evidence="3">
    <location>
        <begin position="223"/>
        <end position="285"/>
    </location>
</feature>
<dbReference type="AlphaFoldDB" id="B9S281"/>
<dbReference type="EMBL" id="EQ973847">
    <property type="protein sequence ID" value="EEF42289.1"/>
    <property type="molecule type" value="Genomic_DNA"/>
</dbReference>
<keyword evidence="5" id="KW-1185">Reference proteome</keyword>
<name>B9S281_RICCO</name>
<accession>B9S281</accession>
<feature type="compositionally biased region" description="Basic and acidic residues" evidence="2">
    <location>
        <begin position="317"/>
        <end position="333"/>
    </location>
</feature>
<dbReference type="KEGG" id="rcu:8280537"/>
<dbReference type="PANTHER" id="PTHR31934">
    <property type="entry name" value="ALPHA/BETA-HYDROLASES SUPERFAMILY PROTEIN"/>
    <property type="match status" value="1"/>
</dbReference>
<dbReference type="eggNOG" id="ENOG502QS78">
    <property type="taxonomic scope" value="Eukaryota"/>
</dbReference>
<evidence type="ECO:0000313" key="5">
    <source>
        <dbReference type="Proteomes" id="UP000008311"/>
    </source>
</evidence>
<reference evidence="5" key="1">
    <citation type="journal article" date="2010" name="Nat. Biotechnol.">
        <title>Draft genome sequence of the oilseed species Ricinus communis.</title>
        <authorList>
            <person name="Chan A.P."/>
            <person name="Crabtree J."/>
            <person name="Zhao Q."/>
            <person name="Lorenzi H."/>
            <person name="Orvis J."/>
            <person name="Puiu D."/>
            <person name="Melake-Berhan A."/>
            <person name="Jones K.M."/>
            <person name="Redman J."/>
            <person name="Chen G."/>
            <person name="Cahoon E.B."/>
            <person name="Gedil M."/>
            <person name="Stanke M."/>
            <person name="Haas B.J."/>
            <person name="Wortman J.R."/>
            <person name="Fraser-Liggett C.M."/>
            <person name="Ravel J."/>
            <person name="Rabinowicz P.D."/>
        </authorList>
    </citation>
    <scope>NUCLEOTIDE SEQUENCE [LARGE SCALE GENOMIC DNA]</scope>
    <source>
        <strain evidence="5">cv. Hale</strain>
    </source>
</reference>
<dbReference type="STRING" id="3988.B9S281"/>
<feature type="compositionally biased region" description="Acidic residues" evidence="2">
    <location>
        <begin position="334"/>
        <end position="363"/>
    </location>
</feature>
<feature type="region of interest" description="Disordered" evidence="2">
    <location>
        <begin position="255"/>
        <end position="363"/>
    </location>
</feature>
<evidence type="ECO:0000259" key="3">
    <source>
        <dbReference type="Pfam" id="PF08574"/>
    </source>
</evidence>
<comment type="similarity">
    <text evidence="1">Belongs to the IWR1/SLC7A6OS family.</text>
</comment>
<evidence type="ECO:0000256" key="1">
    <source>
        <dbReference type="ARBA" id="ARBA00010218"/>
    </source>
</evidence>
<dbReference type="InterPro" id="IPR013883">
    <property type="entry name" value="TF_Iwr1_dom"/>
</dbReference>
<dbReference type="PANTHER" id="PTHR31934:SF2">
    <property type="entry name" value="RNA-DIRECTED DNA METHYLATION 4"/>
    <property type="match status" value="1"/>
</dbReference>